<gene>
    <name evidence="15" type="ORF">ACFSBL_05230</name>
</gene>
<evidence type="ECO:0000256" key="10">
    <source>
        <dbReference type="ARBA" id="ARBA00022989"/>
    </source>
</evidence>
<dbReference type="InterPro" id="IPR003594">
    <property type="entry name" value="HATPase_dom"/>
</dbReference>
<dbReference type="SUPFAM" id="SSF55785">
    <property type="entry name" value="PYP-like sensor domain (PAS domain)"/>
    <property type="match status" value="1"/>
</dbReference>
<dbReference type="InterPro" id="IPR013656">
    <property type="entry name" value="PAS_4"/>
</dbReference>
<dbReference type="Pfam" id="PF02518">
    <property type="entry name" value="HATPase_c"/>
    <property type="match status" value="1"/>
</dbReference>
<dbReference type="Gene3D" id="3.30.450.20">
    <property type="entry name" value="PAS domain"/>
    <property type="match status" value="1"/>
</dbReference>
<dbReference type="RefSeq" id="WP_256400317.1">
    <property type="nucleotide sequence ID" value="NZ_JANHJR010000002.1"/>
</dbReference>
<evidence type="ECO:0000256" key="12">
    <source>
        <dbReference type="ARBA" id="ARBA00023136"/>
    </source>
</evidence>
<evidence type="ECO:0000256" key="5">
    <source>
        <dbReference type="ARBA" id="ARBA00022679"/>
    </source>
</evidence>
<dbReference type="Pfam" id="PF00512">
    <property type="entry name" value="HisKA"/>
    <property type="match status" value="1"/>
</dbReference>
<sequence length="357" mass="39602">MTDGIEHRVLDDLYDALQDTVYIFDDDRVLIDANARVGDVSGRPREEFIGRPFEDLQERYVALEDHERLAAAFDRIESQDSESERLDITLKGEDGPVPVDARFVRYEGKTVMVVRNLTEQKAREQRLTELSEELDVLNRVLRHDIRNDMSVVLGWAEELEPHVDPEGREAFENIVDAVEHTVELTREVRDLVEAITRGEEFPTRPTQLDHVLGDQLAKNRKKFGHVTFTVNGDVPAVTVSGNEMLSSVLDNLLSNAVIHHDDDHPTVTVHVELDDDAAIVSVADDGPGIPDSRKTHVFGRGERGIDSPGTGIGLFLVDSLVTGYGGTVAIEDNEPRGSVFVVTLPLAEAERAEDAGA</sequence>
<dbReference type="PANTHER" id="PTHR42878">
    <property type="entry name" value="TWO-COMPONENT HISTIDINE KINASE"/>
    <property type="match status" value="1"/>
</dbReference>
<keyword evidence="6" id="KW-0812">Transmembrane</keyword>
<dbReference type="SUPFAM" id="SSF47384">
    <property type="entry name" value="Homodimeric domain of signal transducing histidine kinase"/>
    <property type="match status" value="1"/>
</dbReference>
<dbReference type="PANTHER" id="PTHR42878:SF7">
    <property type="entry name" value="SENSOR HISTIDINE KINASE GLRK"/>
    <property type="match status" value="1"/>
</dbReference>
<dbReference type="InterPro" id="IPR005467">
    <property type="entry name" value="His_kinase_dom"/>
</dbReference>
<dbReference type="SMART" id="SM00388">
    <property type="entry name" value="HisKA"/>
    <property type="match status" value="1"/>
</dbReference>
<evidence type="ECO:0000256" key="3">
    <source>
        <dbReference type="ARBA" id="ARBA00012438"/>
    </source>
</evidence>
<keyword evidence="4" id="KW-0597">Phosphoprotein</keyword>
<dbReference type="GO" id="GO:0005524">
    <property type="term" value="F:ATP binding"/>
    <property type="evidence" value="ECO:0007669"/>
    <property type="project" value="UniProtKB-KW"/>
</dbReference>
<evidence type="ECO:0000256" key="4">
    <source>
        <dbReference type="ARBA" id="ARBA00022553"/>
    </source>
</evidence>
<keyword evidence="9 15" id="KW-0067">ATP-binding</keyword>
<feature type="domain" description="PAS" evidence="14">
    <location>
        <begin position="6"/>
        <end position="80"/>
    </location>
</feature>
<keyword evidence="16" id="KW-1185">Reference proteome</keyword>
<dbReference type="SMART" id="SM00091">
    <property type="entry name" value="PAS"/>
    <property type="match status" value="1"/>
</dbReference>
<dbReference type="InterPro" id="IPR035965">
    <property type="entry name" value="PAS-like_dom_sf"/>
</dbReference>
<dbReference type="InterPro" id="IPR036890">
    <property type="entry name" value="HATPase_C_sf"/>
</dbReference>
<evidence type="ECO:0000256" key="7">
    <source>
        <dbReference type="ARBA" id="ARBA00022741"/>
    </source>
</evidence>
<dbReference type="AlphaFoldDB" id="A0ABD6DIB8"/>
<dbReference type="CDD" id="cd00082">
    <property type="entry name" value="HisKA"/>
    <property type="match status" value="1"/>
</dbReference>
<accession>A0ABD6DIB8</accession>
<evidence type="ECO:0000313" key="15">
    <source>
        <dbReference type="EMBL" id="MFD1645080.1"/>
    </source>
</evidence>
<evidence type="ECO:0000256" key="9">
    <source>
        <dbReference type="ARBA" id="ARBA00022840"/>
    </source>
</evidence>
<evidence type="ECO:0000259" key="13">
    <source>
        <dbReference type="PROSITE" id="PS50109"/>
    </source>
</evidence>
<reference evidence="15 16" key="1">
    <citation type="journal article" date="2019" name="Int. J. Syst. Evol. Microbiol.">
        <title>The Global Catalogue of Microorganisms (GCM) 10K type strain sequencing project: providing services to taxonomists for standard genome sequencing and annotation.</title>
        <authorList>
            <consortium name="The Broad Institute Genomics Platform"/>
            <consortium name="The Broad Institute Genome Sequencing Center for Infectious Disease"/>
            <person name="Wu L."/>
            <person name="Ma J."/>
        </authorList>
    </citation>
    <scope>NUCLEOTIDE SEQUENCE [LARGE SCALE GENOMIC DNA]</scope>
    <source>
        <strain evidence="15 16">CGMCC 1.10390</strain>
    </source>
</reference>
<dbReference type="Proteomes" id="UP001597034">
    <property type="component" value="Unassembled WGS sequence"/>
</dbReference>
<dbReference type="Gene3D" id="1.10.287.130">
    <property type="match status" value="1"/>
</dbReference>
<evidence type="ECO:0000256" key="8">
    <source>
        <dbReference type="ARBA" id="ARBA00022777"/>
    </source>
</evidence>
<dbReference type="NCBIfam" id="TIGR00229">
    <property type="entry name" value="sensory_box"/>
    <property type="match status" value="1"/>
</dbReference>
<dbReference type="GO" id="GO:0004673">
    <property type="term" value="F:protein histidine kinase activity"/>
    <property type="evidence" value="ECO:0007669"/>
    <property type="project" value="UniProtKB-EC"/>
</dbReference>
<dbReference type="InterPro" id="IPR004358">
    <property type="entry name" value="Sig_transdc_His_kin-like_C"/>
</dbReference>
<dbReference type="InterPro" id="IPR050351">
    <property type="entry name" value="BphY/WalK/GraS-like"/>
</dbReference>
<dbReference type="EC" id="2.7.13.3" evidence="3"/>
<dbReference type="Gene3D" id="3.30.565.10">
    <property type="entry name" value="Histidine kinase-like ATPase, C-terminal domain"/>
    <property type="match status" value="1"/>
</dbReference>
<comment type="catalytic activity">
    <reaction evidence="1">
        <text>ATP + protein L-histidine = ADP + protein N-phospho-L-histidine.</text>
        <dbReference type="EC" id="2.7.13.3"/>
    </reaction>
</comment>
<evidence type="ECO:0000256" key="11">
    <source>
        <dbReference type="ARBA" id="ARBA00023012"/>
    </source>
</evidence>
<dbReference type="GO" id="GO:0016020">
    <property type="term" value="C:membrane"/>
    <property type="evidence" value="ECO:0007669"/>
    <property type="project" value="UniProtKB-SubCell"/>
</dbReference>
<keyword evidence="5" id="KW-0808">Transferase</keyword>
<proteinExistence type="predicted"/>
<dbReference type="InterPro" id="IPR036097">
    <property type="entry name" value="HisK_dim/P_sf"/>
</dbReference>
<dbReference type="PROSITE" id="PS50109">
    <property type="entry name" value="HIS_KIN"/>
    <property type="match status" value="1"/>
</dbReference>
<dbReference type="PRINTS" id="PR00344">
    <property type="entry name" value="BCTRLSENSOR"/>
</dbReference>
<organism evidence="15 16">
    <name type="scientific">Haloarchaeobius litoreus</name>
    <dbReference type="NCBI Taxonomy" id="755306"/>
    <lineage>
        <taxon>Archaea</taxon>
        <taxon>Methanobacteriati</taxon>
        <taxon>Methanobacteriota</taxon>
        <taxon>Stenosarchaea group</taxon>
        <taxon>Halobacteria</taxon>
        <taxon>Halobacteriales</taxon>
        <taxon>Halorubellaceae</taxon>
        <taxon>Haloarchaeobius</taxon>
    </lineage>
</organism>
<protein>
    <recommendedName>
        <fullName evidence="3">histidine kinase</fullName>
        <ecNumber evidence="3">2.7.13.3</ecNumber>
    </recommendedName>
</protein>
<dbReference type="GO" id="GO:0000160">
    <property type="term" value="P:phosphorelay signal transduction system"/>
    <property type="evidence" value="ECO:0007669"/>
    <property type="project" value="UniProtKB-KW"/>
</dbReference>
<dbReference type="InterPro" id="IPR000014">
    <property type="entry name" value="PAS"/>
</dbReference>
<dbReference type="EMBL" id="JBHUDO010000001">
    <property type="protein sequence ID" value="MFD1645080.1"/>
    <property type="molecule type" value="Genomic_DNA"/>
</dbReference>
<evidence type="ECO:0000313" key="16">
    <source>
        <dbReference type="Proteomes" id="UP001597034"/>
    </source>
</evidence>
<evidence type="ECO:0000256" key="6">
    <source>
        <dbReference type="ARBA" id="ARBA00022692"/>
    </source>
</evidence>
<evidence type="ECO:0000259" key="14">
    <source>
        <dbReference type="PROSITE" id="PS50112"/>
    </source>
</evidence>
<dbReference type="SMART" id="SM00387">
    <property type="entry name" value="HATPase_c"/>
    <property type="match status" value="1"/>
</dbReference>
<keyword evidence="8" id="KW-0418">Kinase</keyword>
<dbReference type="InterPro" id="IPR003661">
    <property type="entry name" value="HisK_dim/P_dom"/>
</dbReference>
<keyword evidence="10" id="KW-1133">Transmembrane helix</keyword>
<dbReference type="CDD" id="cd00075">
    <property type="entry name" value="HATPase"/>
    <property type="match status" value="1"/>
</dbReference>
<keyword evidence="11" id="KW-0902">Two-component regulatory system</keyword>
<keyword evidence="7" id="KW-0547">Nucleotide-binding</keyword>
<comment type="subcellular location">
    <subcellularLocation>
        <location evidence="2">Membrane</location>
        <topology evidence="2">Multi-pass membrane protein</topology>
    </subcellularLocation>
</comment>
<name>A0ABD6DIB8_9EURY</name>
<evidence type="ECO:0000256" key="2">
    <source>
        <dbReference type="ARBA" id="ARBA00004141"/>
    </source>
</evidence>
<comment type="caution">
    <text evidence="15">The sequence shown here is derived from an EMBL/GenBank/DDBJ whole genome shotgun (WGS) entry which is preliminary data.</text>
</comment>
<dbReference type="Pfam" id="PF08448">
    <property type="entry name" value="PAS_4"/>
    <property type="match status" value="1"/>
</dbReference>
<feature type="domain" description="Histidine kinase" evidence="13">
    <location>
        <begin position="140"/>
        <end position="348"/>
    </location>
</feature>
<dbReference type="SUPFAM" id="SSF55874">
    <property type="entry name" value="ATPase domain of HSP90 chaperone/DNA topoisomerase II/histidine kinase"/>
    <property type="match status" value="1"/>
</dbReference>
<evidence type="ECO:0000256" key="1">
    <source>
        <dbReference type="ARBA" id="ARBA00000085"/>
    </source>
</evidence>
<dbReference type="PROSITE" id="PS50112">
    <property type="entry name" value="PAS"/>
    <property type="match status" value="1"/>
</dbReference>
<keyword evidence="12" id="KW-0472">Membrane</keyword>